<reference evidence="3" key="2">
    <citation type="submission" date="2023-07" db="EMBL/GenBank/DDBJ databases">
        <authorList>
            <consortium name="Lawrence Berkeley National Laboratory"/>
            <person name="Haridas S."/>
            <person name="Hensen N."/>
            <person name="Bonometti L."/>
            <person name="Westerberg I."/>
            <person name="Brannstrom I.O."/>
            <person name="Guillou S."/>
            <person name="Cros-Aarteil S."/>
            <person name="Calhoun S."/>
            <person name="Kuo A."/>
            <person name="Mondo S."/>
            <person name="Pangilinan J."/>
            <person name="Riley R."/>
            <person name="LaButti K."/>
            <person name="Andreopoulos B."/>
            <person name="Lipzen A."/>
            <person name="Chen C."/>
            <person name="Yanf M."/>
            <person name="Daum C."/>
            <person name="Ng V."/>
            <person name="Clum A."/>
            <person name="Steindorff A."/>
            <person name="Ohm R."/>
            <person name="Martin F."/>
            <person name="Silar P."/>
            <person name="Natvig D."/>
            <person name="Lalanne C."/>
            <person name="Gautier V."/>
            <person name="Ament-velasquez S.L."/>
            <person name="Kruys A."/>
            <person name="Hutchinson M.I."/>
            <person name="Powell A.J."/>
            <person name="Barry K."/>
            <person name="Miller A.N."/>
            <person name="Grigoriev I.V."/>
            <person name="Debuchy R."/>
            <person name="Gladieux P."/>
            <person name="Thoren M.H."/>
            <person name="Johannesson H."/>
        </authorList>
    </citation>
    <scope>NUCLEOTIDE SEQUENCE</scope>
    <source>
        <strain evidence="3">FGSC 1904</strain>
    </source>
</reference>
<keyword evidence="4" id="KW-1185">Reference proteome</keyword>
<evidence type="ECO:0000313" key="4">
    <source>
        <dbReference type="Proteomes" id="UP001281003"/>
    </source>
</evidence>
<feature type="region of interest" description="Disordered" evidence="2">
    <location>
        <begin position="250"/>
        <end position="291"/>
    </location>
</feature>
<dbReference type="AlphaFoldDB" id="A0AAE0PE72"/>
<evidence type="ECO:0000313" key="3">
    <source>
        <dbReference type="EMBL" id="KAK3398371.1"/>
    </source>
</evidence>
<feature type="compositionally biased region" description="Acidic residues" evidence="2">
    <location>
        <begin position="281"/>
        <end position="290"/>
    </location>
</feature>
<feature type="region of interest" description="Disordered" evidence="2">
    <location>
        <begin position="127"/>
        <end position="194"/>
    </location>
</feature>
<feature type="coiled-coil region" evidence="1">
    <location>
        <begin position="329"/>
        <end position="391"/>
    </location>
</feature>
<evidence type="ECO:0000256" key="1">
    <source>
        <dbReference type="SAM" id="Coils"/>
    </source>
</evidence>
<accession>A0AAE0PE72</accession>
<organism evidence="3 4">
    <name type="scientific">Sordaria brevicollis</name>
    <dbReference type="NCBI Taxonomy" id="83679"/>
    <lineage>
        <taxon>Eukaryota</taxon>
        <taxon>Fungi</taxon>
        <taxon>Dikarya</taxon>
        <taxon>Ascomycota</taxon>
        <taxon>Pezizomycotina</taxon>
        <taxon>Sordariomycetes</taxon>
        <taxon>Sordariomycetidae</taxon>
        <taxon>Sordariales</taxon>
        <taxon>Sordariaceae</taxon>
        <taxon>Sordaria</taxon>
    </lineage>
</organism>
<feature type="compositionally biased region" description="Polar residues" evidence="2">
    <location>
        <begin position="268"/>
        <end position="280"/>
    </location>
</feature>
<feature type="compositionally biased region" description="Low complexity" evidence="2">
    <location>
        <begin position="150"/>
        <end position="167"/>
    </location>
</feature>
<proteinExistence type="predicted"/>
<gene>
    <name evidence="3" type="ORF">B0T20DRAFT_437277</name>
</gene>
<comment type="caution">
    <text evidence="3">The sequence shown here is derived from an EMBL/GenBank/DDBJ whole genome shotgun (WGS) entry which is preliminary data.</text>
</comment>
<name>A0AAE0PE72_SORBR</name>
<evidence type="ECO:0000256" key="2">
    <source>
        <dbReference type="SAM" id="MobiDB-lite"/>
    </source>
</evidence>
<protein>
    <submittedName>
        <fullName evidence="3">Uncharacterized protein</fullName>
    </submittedName>
</protein>
<dbReference type="Proteomes" id="UP001281003">
    <property type="component" value="Unassembled WGS sequence"/>
</dbReference>
<dbReference type="EMBL" id="JAUTDP010000006">
    <property type="protein sequence ID" value="KAK3398371.1"/>
    <property type="molecule type" value="Genomic_DNA"/>
</dbReference>
<keyword evidence="1" id="KW-0175">Coiled coil</keyword>
<reference evidence="3" key="1">
    <citation type="journal article" date="2023" name="Mol. Phylogenet. Evol.">
        <title>Genome-scale phylogeny and comparative genomics of the fungal order Sordariales.</title>
        <authorList>
            <person name="Hensen N."/>
            <person name="Bonometti L."/>
            <person name="Westerberg I."/>
            <person name="Brannstrom I.O."/>
            <person name="Guillou S."/>
            <person name="Cros-Aarteil S."/>
            <person name="Calhoun S."/>
            <person name="Haridas S."/>
            <person name="Kuo A."/>
            <person name="Mondo S."/>
            <person name="Pangilinan J."/>
            <person name="Riley R."/>
            <person name="LaButti K."/>
            <person name="Andreopoulos B."/>
            <person name="Lipzen A."/>
            <person name="Chen C."/>
            <person name="Yan M."/>
            <person name="Daum C."/>
            <person name="Ng V."/>
            <person name="Clum A."/>
            <person name="Steindorff A."/>
            <person name="Ohm R.A."/>
            <person name="Martin F."/>
            <person name="Silar P."/>
            <person name="Natvig D.O."/>
            <person name="Lalanne C."/>
            <person name="Gautier V."/>
            <person name="Ament-Velasquez S.L."/>
            <person name="Kruys A."/>
            <person name="Hutchinson M.I."/>
            <person name="Powell A.J."/>
            <person name="Barry K."/>
            <person name="Miller A.N."/>
            <person name="Grigoriev I.V."/>
            <person name="Debuchy R."/>
            <person name="Gladieux P."/>
            <person name="Hiltunen Thoren M."/>
            <person name="Johannesson H."/>
        </authorList>
    </citation>
    <scope>NUCLEOTIDE SEQUENCE</scope>
    <source>
        <strain evidence="3">FGSC 1904</strain>
    </source>
</reference>
<sequence>MDTSSGNRFTTDPQVLKARQEVERLLDNSSSSSQPPWGENLKVLVKWATEYQGTEVQPEQQPQSRTPEHTVHGMFLPEHLRDFWNSNPKWVTDYFVNALRYPRLEVIVRAIMQEHLAGQKSYLTTVTTHVNPKSRPGEIASPTEEKTQYGSASEAGGEASGMAVEAEASVEEKANNDDTDEEKEGPSNAKASGLSDADKAALFSDLQDVLRQHIHLKGFLGTFWTMLHEYCLIEHANHMLYMERLRTASSGHHHSPLSDRSLVFPKAPQSSYPRSQTQSDQDAEEEEEEEAFIKNRTAELLQSYPLCPQEGLIQLAKCEKIFYDKIVYLNDLDEKMHDRADELIRKENELLGRDMQFFLKRLMLQTQERALEQREKEVNERKEVLREREERARVAVMGWWERTEAEVNGGEQEGGEEEVRRR</sequence>